<dbReference type="RefSeq" id="WP_215374033.1">
    <property type="nucleotide sequence ID" value="NZ_JAGTIS010000005.1"/>
</dbReference>
<feature type="chain" id="PRO_5045486891" evidence="1">
    <location>
        <begin position="34"/>
        <end position="556"/>
    </location>
</feature>
<organism evidence="2 3">
    <name type="scientific">Metapseudomonas boanensis</name>
    <dbReference type="NCBI Taxonomy" id="2822138"/>
    <lineage>
        <taxon>Bacteria</taxon>
        <taxon>Pseudomonadati</taxon>
        <taxon>Pseudomonadota</taxon>
        <taxon>Gammaproteobacteria</taxon>
        <taxon>Pseudomonadales</taxon>
        <taxon>Pseudomonadaceae</taxon>
        <taxon>Metapseudomonas</taxon>
    </lineage>
</organism>
<keyword evidence="3" id="KW-1185">Reference proteome</keyword>
<feature type="signal peptide" evidence="1">
    <location>
        <begin position="1"/>
        <end position="33"/>
    </location>
</feature>
<proteinExistence type="predicted"/>
<comment type="caution">
    <text evidence="2">The sequence shown here is derived from an EMBL/GenBank/DDBJ whole genome shotgun (WGS) entry which is preliminary data.</text>
</comment>
<dbReference type="Proteomes" id="UP001519667">
    <property type="component" value="Unassembled WGS sequence"/>
</dbReference>
<reference evidence="2 3" key="1">
    <citation type="submission" date="2021-04" db="EMBL/GenBank/DDBJ databases">
        <title>Pseudomonas boanensis sp. nov., a bacterium isolated from river water used for household purposes in Boane District, Mozambique.</title>
        <authorList>
            <person name="Nicklasson M."/>
            <person name="Martin-Rodriguez A.J."/>
            <person name="Thorell K."/>
            <person name="Neves L."/>
            <person name="Mussagy A."/>
            <person name="Rydberg H.A."/>
            <person name="Hernroth B."/>
            <person name="Svensson-Stadler L."/>
            <person name="Sjoling A."/>
        </authorList>
    </citation>
    <scope>NUCLEOTIDE SEQUENCE [LARGE SCALE GENOMIC DNA]</scope>
    <source>
        <strain evidence="2 3">DB1</strain>
    </source>
</reference>
<keyword evidence="1" id="KW-0732">Signal</keyword>
<evidence type="ECO:0000256" key="1">
    <source>
        <dbReference type="SAM" id="SignalP"/>
    </source>
</evidence>
<sequence>MKVSRRASCNKPMQLALLPAMVMAAFCSGNAQAFTFETEDWNGYWDNTLTYNLGFRARDVDNKIGNNPSFDESEYKFKDRGDVVTNRFNLLTELGGTYRDKLSLRVSAQGWHDFAYDDDVKGNPGEFAPGVPYRALAAYPSGHYRSGVEHDYITGGRLLDAFVQYSDSFDDSSYTARLGRNTQFWGNGLFFPFQSISYSQGAVDGIAGAAAPGTPTKALFLPRNQVNLTTQLTSSFGLGFQYFLERAENALPQGGTYLAPVDFLFTGQDSMLGIPRGSSERADEINDNFGLNAAWQATPDTTVSFFYRRLDEVQPWAPLLRMEGRSPSYFISYNQDVNLYGISLDTPVGESSLGMELSYRDGTALNSTPSLAADDPTRGATGDVVNLIANVLVPLSTTPFYETGTFIAELAHTRVLSVDSTNKALYKAEGYAGCAGKDKWDGCSTRNATALALSFTPEWLQVAPGINLSMPTSVTVGLKGNPGVLGGTAQGSYKFSVGLAANFYARHTLKVEYIGSRAHTGDTVLTPAGLPVFEGGNGSFMLNDRDWISITAQTNF</sequence>
<dbReference type="EMBL" id="JAGTIS010000005">
    <property type="protein sequence ID" value="MBT8766730.1"/>
    <property type="molecule type" value="Genomic_DNA"/>
</dbReference>
<protein>
    <submittedName>
        <fullName evidence="2">DUF1302 family protein</fullName>
    </submittedName>
</protein>
<gene>
    <name evidence="2" type="ORF">J7302_11440</name>
</gene>
<evidence type="ECO:0000313" key="3">
    <source>
        <dbReference type="Proteomes" id="UP001519667"/>
    </source>
</evidence>
<dbReference type="InterPro" id="IPR010727">
    <property type="entry name" value="DUF1302"/>
</dbReference>
<accession>A0ABS5XI44</accession>
<evidence type="ECO:0000313" key="2">
    <source>
        <dbReference type="EMBL" id="MBT8766730.1"/>
    </source>
</evidence>
<name>A0ABS5XI44_9GAMM</name>
<dbReference type="Pfam" id="PF06980">
    <property type="entry name" value="DUF1302"/>
    <property type="match status" value="1"/>
</dbReference>